<proteinExistence type="predicted"/>
<protein>
    <submittedName>
        <fullName evidence="2">Uncharacterized protein</fullName>
    </submittedName>
</protein>
<dbReference type="AlphaFoldDB" id="X6P0C6"/>
<keyword evidence="3" id="KW-1185">Reference proteome</keyword>
<comment type="caution">
    <text evidence="2">The sequence shown here is derived from an EMBL/GenBank/DDBJ whole genome shotgun (WGS) entry which is preliminary data.</text>
</comment>
<sequence length="205" mass="23361">GKQDYEAIMANSKLEVTDRKREVMQMAQEIMNRKGVNLFTFDVKTAEKFVKDLEIDDCDQPQPPILVVVKATFNSISIEWQMSHPSLALKVNEFGIEVARIRKDETKKKKSSKKSKKKKGKGKKKKKGSDDDSESDKSASESGSEEKLKKKKGADKDDEKKGKDKDLEDDLILENAEGDFTEEELMGIKWTEVGLLNKYVVIFFF</sequence>
<gene>
    <name evidence="2" type="ORF">RFI_05526</name>
</gene>
<name>X6P0C6_RETFI</name>
<evidence type="ECO:0000313" key="3">
    <source>
        <dbReference type="Proteomes" id="UP000023152"/>
    </source>
</evidence>
<dbReference type="EMBL" id="ASPP01004827">
    <property type="protein sequence ID" value="ETO31593.1"/>
    <property type="molecule type" value="Genomic_DNA"/>
</dbReference>
<feature type="compositionally biased region" description="Basic and acidic residues" evidence="1">
    <location>
        <begin position="135"/>
        <end position="166"/>
    </location>
</feature>
<reference evidence="2 3" key="1">
    <citation type="journal article" date="2013" name="Curr. Biol.">
        <title>The Genome of the Foraminiferan Reticulomyxa filosa.</title>
        <authorList>
            <person name="Glockner G."/>
            <person name="Hulsmann N."/>
            <person name="Schleicher M."/>
            <person name="Noegel A.A."/>
            <person name="Eichinger L."/>
            <person name="Gallinger C."/>
            <person name="Pawlowski J."/>
            <person name="Sierra R."/>
            <person name="Euteneuer U."/>
            <person name="Pillet L."/>
            <person name="Moustafa A."/>
            <person name="Platzer M."/>
            <person name="Groth M."/>
            <person name="Szafranski K."/>
            <person name="Schliwa M."/>
        </authorList>
    </citation>
    <scope>NUCLEOTIDE SEQUENCE [LARGE SCALE GENOMIC DNA]</scope>
</reference>
<feature type="region of interest" description="Disordered" evidence="1">
    <location>
        <begin position="105"/>
        <end position="168"/>
    </location>
</feature>
<evidence type="ECO:0000256" key="1">
    <source>
        <dbReference type="SAM" id="MobiDB-lite"/>
    </source>
</evidence>
<dbReference type="Proteomes" id="UP000023152">
    <property type="component" value="Unassembled WGS sequence"/>
</dbReference>
<evidence type="ECO:0000313" key="2">
    <source>
        <dbReference type="EMBL" id="ETO31593.1"/>
    </source>
</evidence>
<organism evidence="2 3">
    <name type="scientific">Reticulomyxa filosa</name>
    <dbReference type="NCBI Taxonomy" id="46433"/>
    <lineage>
        <taxon>Eukaryota</taxon>
        <taxon>Sar</taxon>
        <taxon>Rhizaria</taxon>
        <taxon>Retaria</taxon>
        <taxon>Foraminifera</taxon>
        <taxon>Monothalamids</taxon>
        <taxon>Reticulomyxidae</taxon>
        <taxon>Reticulomyxa</taxon>
    </lineage>
</organism>
<accession>X6P0C6</accession>
<feature type="non-terminal residue" evidence="2">
    <location>
        <position position="1"/>
    </location>
</feature>
<feature type="compositionally biased region" description="Basic residues" evidence="1">
    <location>
        <begin position="108"/>
        <end position="127"/>
    </location>
</feature>